<dbReference type="NCBIfam" id="NF042991">
    <property type="entry name" value="alk_phos_PafA"/>
    <property type="match status" value="1"/>
</dbReference>
<dbReference type="EC" id="3.1.3.1" evidence="5"/>
<dbReference type="EMBL" id="JBHMFB010000006">
    <property type="protein sequence ID" value="MFB9088429.1"/>
    <property type="molecule type" value="Genomic_DNA"/>
</dbReference>
<dbReference type="GO" id="GO:0004035">
    <property type="term" value="F:alkaline phosphatase activity"/>
    <property type="evidence" value="ECO:0007669"/>
    <property type="project" value="UniProtKB-EC"/>
</dbReference>
<dbReference type="CDD" id="cd16016">
    <property type="entry name" value="AP-SPAP"/>
    <property type="match status" value="1"/>
</dbReference>
<keyword evidence="5" id="KW-0378">Hydrolase</keyword>
<evidence type="ECO:0000313" key="6">
    <source>
        <dbReference type="Proteomes" id="UP001589576"/>
    </source>
</evidence>
<protein>
    <submittedName>
        <fullName evidence="5">Alkaline phosphatase PafA</fullName>
        <ecNumber evidence="5">3.1.3.1</ecNumber>
    </submittedName>
</protein>
<proteinExistence type="predicted"/>
<dbReference type="PANTHER" id="PTHR10151:SF120">
    <property type="entry name" value="BIS(5'-ADENOSYL)-TRIPHOSPHATASE"/>
    <property type="match status" value="1"/>
</dbReference>
<sequence length="537" mass="60891">MKKYFPFVFLFVISNLLAQQRPKLVVGIVVDQMKMEYLYRFQSDFSENGFKRLMNDGYTFYNMHYNYMPTYTAPGHASIYTGTTPAIHGIVSNEWFSRSAGKEVYCTDDASVKTLGDGSKEEGEMSPKNLQTTTITDELRLSTNFKGKVIGISMKDRGAILPAGHFANWAFWYSKTGSFISSSFYGSILPDWVTDFNTQKGYMKYINQGWDLLKPVATYDESLPDDNPYEGKLYKVDKPVFPYDLKSMLEKNNPSILRATPFGNDYVADFAKVAIEKEALGKDNITDFLAVSFSSTDYVGHILGPRSIELQDTYLRLDLTIADFLSYLDKTVGKGNYLVFLTADHAGAENARYLNDNKYDVTNIDSKEATKNLKKFSTDTFGEDLVLKYDSFNLFFDKEKIKTKGLDLIKVKQAFKDFLMTQNYVKRVYTEEEILANSGADYHLDCIAKGYDITQNGDMIVLDKPGYIEYGPTGTSHGTTYSYDTNVPLLFYGWNIKKGECHEKKVITQIAPTLSQKLKITLPNGTESQVLTEILDK</sequence>
<keyword evidence="2 4" id="KW-0479">Metal-binding</keyword>
<dbReference type="InterPro" id="IPR017850">
    <property type="entry name" value="Alkaline_phosphatase_core_sf"/>
</dbReference>
<dbReference type="PANTHER" id="PTHR10151">
    <property type="entry name" value="ECTONUCLEOTIDE PYROPHOSPHATASE/PHOSPHODIESTERASE"/>
    <property type="match status" value="1"/>
</dbReference>
<dbReference type="InterPro" id="IPR002591">
    <property type="entry name" value="Phosphodiest/P_Trfase"/>
</dbReference>
<dbReference type="InterPro" id="IPR026263">
    <property type="entry name" value="Alkaline_phosphatase_prok"/>
</dbReference>
<keyword evidence="6" id="KW-1185">Reference proteome</keyword>
<evidence type="ECO:0000313" key="5">
    <source>
        <dbReference type="EMBL" id="MFB9088429.1"/>
    </source>
</evidence>
<keyword evidence="1" id="KW-0597">Phosphoprotein</keyword>
<dbReference type="Gene3D" id="3.40.720.10">
    <property type="entry name" value="Alkaline Phosphatase, subunit A"/>
    <property type="match status" value="1"/>
</dbReference>
<keyword evidence="3" id="KW-0732">Signal</keyword>
<evidence type="ECO:0000256" key="2">
    <source>
        <dbReference type="ARBA" id="ARBA00022723"/>
    </source>
</evidence>
<organism evidence="5 6">
    <name type="scientific">Flavobacterium paronense</name>
    <dbReference type="NCBI Taxonomy" id="1392775"/>
    <lineage>
        <taxon>Bacteria</taxon>
        <taxon>Pseudomonadati</taxon>
        <taxon>Bacteroidota</taxon>
        <taxon>Flavobacteriia</taxon>
        <taxon>Flavobacteriales</taxon>
        <taxon>Flavobacteriaceae</taxon>
        <taxon>Flavobacterium</taxon>
    </lineage>
</organism>
<name>A0ABV5GBH0_9FLAO</name>
<dbReference type="RefSeq" id="WP_290284643.1">
    <property type="nucleotide sequence ID" value="NZ_JAUFQN010000019.1"/>
</dbReference>
<dbReference type="Proteomes" id="UP001589576">
    <property type="component" value="Unassembled WGS sequence"/>
</dbReference>
<dbReference type="Pfam" id="PF01663">
    <property type="entry name" value="Phosphodiest"/>
    <property type="match status" value="1"/>
</dbReference>
<evidence type="ECO:0000256" key="1">
    <source>
        <dbReference type="ARBA" id="ARBA00022553"/>
    </source>
</evidence>
<dbReference type="Gene3D" id="3.30.1360.150">
    <property type="match status" value="1"/>
</dbReference>
<evidence type="ECO:0000256" key="3">
    <source>
        <dbReference type="ARBA" id="ARBA00022729"/>
    </source>
</evidence>
<gene>
    <name evidence="5" type="primary">pafA</name>
    <name evidence="5" type="ORF">ACFFUU_02320</name>
</gene>
<dbReference type="PIRSF" id="PIRSF031924">
    <property type="entry name" value="Pi-irrepressible_AP"/>
    <property type="match status" value="1"/>
</dbReference>
<dbReference type="SUPFAM" id="SSF53649">
    <property type="entry name" value="Alkaline phosphatase-like"/>
    <property type="match status" value="1"/>
</dbReference>
<evidence type="ECO:0000256" key="4">
    <source>
        <dbReference type="PIRNR" id="PIRNR031924"/>
    </source>
</evidence>
<reference evidence="5 6" key="1">
    <citation type="submission" date="2024-09" db="EMBL/GenBank/DDBJ databases">
        <authorList>
            <person name="Sun Q."/>
            <person name="Mori K."/>
        </authorList>
    </citation>
    <scope>NUCLEOTIDE SEQUENCE [LARGE SCALE GENOMIC DNA]</scope>
    <source>
        <strain evidence="5 6">CECT 8460</strain>
    </source>
</reference>
<comment type="caution">
    <text evidence="5">The sequence shown here is derived from an EMBL/GenBank/DDBJ whole genome shotgun (WGS) entry which is preliminary data.</text>
</comment>
<accession>A0ABV5GBH0</accession>